<keyword evidence="5" id="KW-0227">DNA damage</keyword>
<evidence type="ECO:0000256" key="7">
    <source>
        <dbReference type="ARBA" id="ARBA00023204"/>
    </source>
</evidence>
<dbReference type="SMART" id="SM00320">
    <property type="entry name" value="WD40"/>
    <property type="match status" value="5"/>
</dbReference>
<feature type="domain" description="CAF1B/HIR1 beta-propeller" evidence="11">
    <location>
        <begin position="170"/>
        <end position="261"/>
    </location>
</feature>
<evidence type="ECO:0000259" key="11">
    <source>
        <dbReference type="Pfam" id="PF24105"/>
    </source>
</evidence>
<reference evidence="12 13" key="1">
    <citation type="submission" date="2018-07" db="EMBL/GenBank/DDBJ databases">
        <title>The complete nuclear genome of the prasinophyte Chloropicon primus (CCMP1205).</title>
        <authorList>
            <person name="Pombert J.-F."/>
            <person name="Otis C."/>
            <person name="Turmel M."/>
            <person name="Lemieux C."/>
        </authorList>
    </citation>
    <scope>NUCLEOTIDE SEQUENCE [LARGE SCALE GENOMIC DNA]</scope>
    <source>
        <strain evidence="12 13">CCMP1205</strain>
    </source>
</reference>
<comment type="similarity">
    <text evidence="2">Belongs to the WD repeat HIR1 family.</text>
</comment>
<name>A0A5B8MI96_9CHLO</name>
<evidence type="ECO:0000256" key="2">
    <source>
        <dbReference type="ARBA" id="ARBA00007306"/>
    </source>
</evidence>
<dbReference type="InterPro" id="IPR015943">
    <property type="entry name" value="WD40/YVTN_repeat-like_dom_sf"/>
</dbReference>
<dbReference type="GO" id="GO:0006334">
    <property type="term" value="P:nucleosome assembly"/>
    <property type="evidence" value="ECO:0007669"/>
    <property type="project" value="TreeGrafter"/>
</dbReference>
<dbReference type="GO" id="GO:0006335">
    <property type="term" value="P:DNA replication-dependent chromatin assembly"/>
    <property type="evidence" value="ECO:0007669"/>
    <property type="project" value="InterPro"/>
</dbReference>
<dbReference type="OrthoDB" id="71227at2759"/>
<evidence type="ECO:0000256" key="6">
    <source>
        <dbReference type="ARBA" id="ARBA00022853"/>
    </source>
</evidence>
<evidence type="ECO:0000256" key="4">
    <source>
        <dbReference type="ARBA" id="ARBA00022737"/>
    </source>
</evidence>
<feature type="region of interest" description="Disordered" evidence="10">
    <location>
        <begin position="121"/>
        <end position="179"/>
    </location>
</feature>
<keyword evidence="13" id="KW-1185">Reference proteome</keyword>
<organism evidence="12 13">
    <name type="scientific">Chloropicon primus</name>
    <dbReference type="NCBI Taxonomy" id="1764295"/>
    <lineage>
        <taxon>Eukaryota</taxon>
        <taxon>Viridiplantae</taxon>
        <taxon>Chlorophyta</taxon>
        <taxon>Chloropicophyceae</taxon>
        <taxon>Chloropicales</taxon>
        <taxon>Chloropicaceae</taxon>
        <taxon>Chloropicon</taxon>
    </lineage>
</organism>
<feature type="region of interest" description="Disordered" evidence="10">
    <location>
        <begin position="46"/>
        <end position="76"/>
    </location>
</feature>
<dbReference type="SUPFAM" id="SSF50978">
    <property type="entry name" value="WD40 repeat-like"/>
    <property type="match status" value="1"/>
</dbReference>
<dbReference type="GO" id="GO:0033186">
    <property type="term" value="C:CAF-1 complex"/>
    <property type="evidence" value="ECO:0007669"/>
    <property type="project" value="TreeGrafter"/>
</dbReference>
<protein>
    <submittedName>
        <fullName evidence="12">Subunit of chromatin assembly factor</fullName>
    </submittedName>
</protein>
<dbReference type="InterPro" id="IPR001680">
    <property type="entry name" value="WD40_rpt"/>
</dbReference>
<evidence type="ECO:0000256" key="10">
    <source>
        <dbReference type="SAM" id="MobiDB-lite"/>
    </source>
</evidence>
<keyword evidence="7" id="KW-0234">DNA repair</keyword>
<dbReference type="PROSITE" id="PS50294">
    <property type="entry name" value="WD_REPEATS_REGION"/>
    <property type="match status" value="2"/>
</dbReference>
<evidence type="ECO:0000313" key="13">
    <source>
        <dbReference type="Proteomes" id="UP000316726"/>
    </source>
</evidence>
<keyword evidence="8" id="KW-0539">Nucleus</keyword>
<dbReference type="Pfam" id="PF00400">
    <property type="entry name" value="WD40"/>
    <property type="match status" value="2"/>
</dbReference>
<evidence type="ECO:0000256" key="3">
    <source>
        <dbReference type="ARBA" id="ARBA00022574"/>
    </source>
</evidence>
<sequence>MKVNTLQILWHDKKPVFSVDFSAEGDLATCGADKEIRLWKVVDKPVVPANNNNNNNNNKGEGQQQGGEAPSSKEETAAGVEYLCSLSHHQKTVNVVRFSPDGSAIVSAGDSGEVVVWRKNTKAEQRQERTPAKAEAEATAGKERADAALASPSALGSAAEPSSPWAQSSAPWKPSGVLRGQTDDVQDVAWSPDSSAVVTGSVENVAFLWDAGKHKSITVLDGHHHYIQGVAWDPLGEFVVTQSGDRSCRVYAPKAKPKRKRKDAQPPKPTTCAARMQSCGVTLQSILSKLQTTTKEEVDGGEVGEAPPAGTTAPEAQGPGEAENPVARDDDDGEAQQQKKQRVDQHQSHFLFHDETMPSFFRRLSFSPDGSFLACPAGLYKKAVSNNKPGNCVHIFKRGQWSKPMATLPALSKAVVAVKFCPVVFEKTEAQQEQQQGKGKWDFDLPHKIYFAVLTLDSVIIYETDSMKPTALISGLHCASLTDLAWSPDGRRIAVSSHDGYCSLISFSEGELGKALLPAKVSMMVPQAQQAKEEASSLDPPATPAPAYTKGAGPLESQNQTPQPTAQAQAVELVRNPTTNATVKRIAPMQIR</sequence>
<feature type="compositionally biased region" description="Basic and acidic residues" evidence="10">
    <location>
        <begin position="121"/>
        <end position="146"/>
    </location>
</feature>
<dbReference type="InterPro" id="IPR045145">
    <property type="entry name" value="PTHR15271"/>
</dbReference>
<feature type="region of interest" description="Disordered" evidence="10">
    <location>
        <begin position="292"/>
        <end position="349"/>
    </location>
</feature>
<dbReference type="PANTHER" id="PTHR15271:SF4">
    <property type="entry name" value="CHROMATIN ASSEMBLY FACTOR 1 SUBUNIT B"/>
    <property type="match status" value="1"/>
</dbReference>
<feature type="compositionally biased region" description="Low complexity" evidence="10">
    <location>
        <begin position="147"/>
        <end position="175"/>
    </location>
</feature>
<comment type="subcellular location">
    <subcellularLocation>
        <location evidence="1">Nucleus</location>
    </subcellularLocation>
</comment>
<feature type="domain" description="CAF1B/HIR1 beta-propeller" evidence="11">
    <location>
        <begin position="338"/>
        <end position="512"/>
    </location>
</feature>
<dbReference type="Proteomes" id="UP000316726">
    <property type="component" value="Chromosome 3"/>
</dbReference>
<feature type="repeat" description="WD" evidence="9">
    <location>
        <begin position="86"/>
        <end position="127"/>
    </location>
</feature>
<dbReference type="Pfam" id="PF24105">
    <property type="entry name" value="Beta-prop_CAF1B_HIR1"/>
    <property type="match status" value="2"/>
</dbReference>
<feature type="repeat" description="WD" evidence="9">
    <location>
        <begin position="220"/>
        <end position="251"/>
    </location>
</feature>
<feature type="region of interest" description="Disordered" evidence="10">
    <location>
        <begin position="251"/>
        <end position="273"/>
    </location>
</feature>
<evidence type="ECO:0000256" key="1">
    <source>
        <dbReference type="ARBA" id="ARBA00004123"/>
    </source>
</evidence>
<evidence type="ECO:0000256" key="5">
    <source>
        <dbReference type="ARBA" id="ARBA00022763"/>
    </source>
</evidence>
<gene>
    <name evidence="12" type="ORF">A3770_03p27240</name>
</gene>
<evidence type="ECO:0000256" key="8">
    <source>
        <dbReference type="ARBA" id="ARBA00023242"/>
    </source>
</evidence>
<evidence type="ECO:0000313" key="12">
    <source>
        <dbReference type="EMBL" id="QDZ20206.1"/>
    </source>
</evidence>
<dbReference type="AlphaFoldDB" id="A0A5B8MI96"/>
<feature type="compositionally biased region" description="Low complexity" evidence="10">
    <location>
        <begin position="304"/>
        <end position="320"/>
    </location>
</feature>
<feature type="repeat" description="WD" evidence="9">
    <location>
        <begin position="178"/>
        <end position="219"/>
    </location>
</feature>
<dbReference type="PROSITE" id="PS50082">
    <property type="entry name" value="WD_REPEATS_2"/>
    <property type="match status" value="3"/>
</dbReference>
<keyword evidence="6" id="KW-0156">Chromatin regulator</keyword>
<accession>A0A5B8MI96</accession>
<dbReference type="Gene3D" id="2.130.10.10">
    <property type="entry name" value="YVTN repeat-like/Quinoprotein amine dehydrogenase"/>
    <property type="match status" value="3"/>
</dbReference>
<keyword evidence="4" id="KW-0677">Repeat</keyword>
<dbReference type="STRING" id="1764295.A0A5B8MI96"/>
<dbReference type="InterPro" id="IPR036322">
    <property type="entry name" value="WD40_repeat_dom_sf"/>
</dbReference>
<dbReference type="GO" id="GO:0005634">
    <property type="term" value="C:nucleus"/>
    <property type="evidence" value="ECO:0007669"/>
    <property type="project" value="UniProtKB-SubCell"/>
</dbReference>
<feature type="region of interest" description="Disordered" evidence="10">
    <location>
        <begin position="573"/>
        <end position="592"/>
    </location>
</feature>
<keyword evidence="3 9" id="KW-0853">WD repeat</keyword>
<dbReference type="EMBL" id="CP031036">
    <property type="protein sequence ID" value="QDZ20206.1"/>
    <property type="molecule type" value="Genomic_DNA"/>
</dbReference>
<feature type="region of interest" description="Disordered" evidence="10">
    <location>
        <begin position="528"/>
        <end position="568"/>
    </location>
</feature>
<dbReference type="GO" id="GO:0006281">
    <property type="term" value="P:DNA repair"/>
    <property type="evidence" value="ECO:0007669"/>
    <property type="project" value="UniProtKB-KW"/>
</dbReference>
<dbReference type="InterPro" id="IPR055410">
    <property type="entry name" value="Beta-prop_CAF1B_HIR1"/>
</dbReference>
<evidence type="ECO:0000256" key="9">
    <source>
        <dbReference type="PROSITE-ProRule" id="PRU00221"/>
    </source>
</evidence>
<dbReference type="PANTHER" id="PTHR15271">
    <property type="entry name" value="CHROMATIN ASSEMBLY FACTOR 1 SUBUNIT B"/>
    <property type="match status" value="1"/>
</dbReference>
<proteinExistence type="inferred from homology"/>